<dbReference type="Proteomes" id="UP000037035">
    <property type="component" value="Unassembled WGS sequence"/>
</dbReference>
<keyword evidence="2" id="KW-1185">Reference proteome</keyword>
<dbReference type="EMBL" id="LAVV01006392">
    <property type="protein sequence ID" value="KNZ60186.1"/>
    <property type="molecule type" value="Genomic_DNA"/>
</dbReference>
<dbReference type="AlphaFoldDB" id="A0A0L6VHC8"/>
<accession>A0A0L6VHC8</accession>
<evidence type="ECO:0000313" key="2">
    <source>
        <dbReference type="Proteomes" id="UP000037035"/>
    </source>
</evidence>
<proteinExistence type="predicted"/>
<sequence length="49" mass="5442">MRTIGCCAWGIPTCYRAAALRQLCSCWHGVSETASRLEQAELRTRDGNV</sequence>
<protein>
    <submittedName>
        <fullName evidence="1">Putative signal peptide protein</fullName>
    </submittedName>
</protein>
<name>A0A0L6VHC8_9BASI</name>
<evidence type="ECO:0000313" key="1">
    <source>
        <dbReference type="EMBL" id="KNZ60186.1"/>
    </source>
</evidence>
<reference evidence="1 2" key="1">
    <citation type="submission" date="2015-08" db="EMBL/GenBank/DDBJ databases">
        <title>Next Generation Sequencing and Analysis of the Genome of Puccinia sorghi L Schw, the Causal Agent of Maize Common Rust.</title>
        <authorList>
            <person name="Rochi L."/>
            <person name="Burguener G."/>
            <person name="Darino M."/>
            <person name="Turjanski A."/>
            <person name="Kreff E."/>
            <person name="Dieguez M.J."/>
            <person name="Sacco F."/>
        </authorList>
    </citation>
    <scope>NUCLEOTIDE SEQUENCE [LARGE SCALE GENOMIC DNA]</scope>
    <source>
        <strain evidence="1 2">RO10H11247</strain>
    </source>
</reference>
<organism evidence="1 2">
    <name type="scientific">Puccinia sorghi</name>
    <dbReference type="NCBI Taxonomy" id="27349"/>
    <lineage>
        <taxon>Eukaryota</taxon>
        <taxon>Fungi</taxon>
        <taxon>Dikarya</taxon>
        <taxon>Basidiomycota</taxon>
        <taxon>Pucciniomycotina</taxon>
        <taxon>Pucciniomycetes</taxon>
        <taxon>Pucciniales</taxon>
        <taxon>Pucciniaceae</taxon>
        <taxon>Puccinia</taxon>
    </lineage>
</organism>
<comment type="caution">
    <text evidence="1">The sequence shown here is derived from an EMBL/GenBank/DDBJ whole genome shotgun (WGS) entry which is preliminary data.</text>
</comment>
<dbReference type="VEuPathDB" id="FungiDB:VP01_159g5"/>
<gene>
    <name evidence="1" type="ORF">VP01_159g5</name>
</gene>